<feature type="modified residue" description="N6-(pyridoxal phosphate)lysine" evidence="12">
    <location>
        <position position="193"/>
    </location>
</feature>
<keyword evidence="9 12" id="KW-0718">Serine biosynthesis</keyword>
<dbReference type="AlphaFoldDB" id="A0A9D7XPX6"/>
<dbReference type="Proteomes" id="UP000808337">
    <property type="component" value="Unassembled WGS sequence"/>
</dbReference>
<comment type="pathway">
    <text evidence="1 12">Cofactor biosynthesis; pyridoxine 5'-phosphate biosynthesis; pyridoxine 5'-phosphate from D-erythrose 4-phosphate: step 3/5.</text>
</comment>
<keyword evidence="7 12" id="KW-0663">Pyridoxal phosphate</keyword>
<keyword evidence="4 12" id="KW-0032">Aminotransferase</keyword>
<comment type="subunit">
    <text evidence="12">Homodimer.</text>
</comment>
<feature type="binding site" evidence="12">
    <location>
        <position position="169"/>
    </location>
    <ligand>
        <name>pyridoxal 5'-phosphate</name>
        <dbReference type="ChEBI" id="CHEBI:597326"/>
    </ligand>
</feature>
<comment type="function">
    <text evidence="12">Catalyzes the reversible conversion of 3-phosphohydroxypyruvate to phosphoserine and of 3-hydroxy-2-oxo-4-phosphonooxybutanoate to phosphohydroxythreonine.</text>
</comment>
<dbReference type="InterPro" id="IPR020578">
    <property type="entry name" value="Aminotrans_V_PyrdxlP_BS"/>
</dbReference>
<evidence type="ECO:0000256" key="9">
    <source>
        <dbReference type="ARBA" id="ARBA00023299"/>
    </source>
</evidence>
<dbReference type="SUPFAM" id="SSF53383">
    <property type="entry name" value="PLP-dependent transferases"/>
    <property type="match status" value="1"/>
</dbReference>
<dbReference type="InterPro" id="IPR015421">
    <property type="entry name" value="PyrdxlP-dep_Trfase_major"/>
</dbReference>
<keyword evidence="8 12" id="KW-0664">Pyridoxine biosynthesis</keyword>
<protein>
    <recommendedName>
        <fullName evidence="12">Phosphoserine aminotransferase</fullName>
        <ecNumber evidence="12">2.6.1.52</ecNumber>
    </recommendedName>
    <alternativeName>
        <fullName evidence="12">Phosphohydroxythreonine aminotransferase</fullName>
        <shortName evidence="12">PSAT</shortName>
    </alternativeName>
</protein>
<gene>
    <name evidence="12 15" type="primary">serC</name>
    <name evidence="15" type="ORF">IPP15_22000</name>
</gene>
<evidence type="ECO:0000256" key="12">
    <source>
        <dbReference type="HAMAP-Rule" id="MF_00160"/>
    </source>
</evidence>
<evidence type="ECO:0000259" key="14">
    <source>
        <dbReference type="Pfam" id="PF00266"/>
    </source>
</evidence>
<name>A0A9D7XPX6_9BACT</name>
<feature type="domain" description="Aminotransferase class V" evidence="14">
    <location>
        <begin position="5"/>
        <end position="345"/>
    </location>
</feature>
<dbReference type="NCBIfam" id="NF003764">
    <property type="entry name" value="PRK05355.1"/>
    <property type="match status" value="1"/>
</dbReference>
<dbReference type="PROSITE" id="PS00595">
    <property type="entry name" value="AA_TRANSFER_CLASS_5"/>
    <property type="match status" value="1"/>
</dbReference>
<comment type="catalytic activity">
    <reaction evidence="11 12 13">
        <text>O-phospho-L-serine + 2-oxoglutarate = 3-phosphooxypyruvate + L-glutamate</text>
        <dbReference type="Rhea" id="RHEA:14329"/>
        <dbReference type="ChEBI" id="CHEBI:16810"/>
        <dbReference type="ChEBI" id="CHEBI:18110"/>
        <dbReference type="ChEBI" id="CHEBI:29985"/>
        <dbReference type="ChEBI" id="CHEBI:57524"/>
        <dbReference type="EC" id="2.6.1.52"/>
    </reaction>
</comment>
<dbReference type="GO" id="GO:0005737">
    <property type="term" value="C:cytoplasm"/>
    <property type="evidence" value="ECO:0007669"/>
    <property type="project" value="UniProtKB-SubCell"/>
</dbReference>
<feature type="binding site" evidence="12">
    <location>
        <position position="192"/>
    </location>
    <ligand>
        <name>pyridoxal 5'-phosphate</name>
        <dbReference type="ChEBI" id="CHEBI:597326"/>
    </ligand>
</feature>
<evidence type="ECO:0000256" key="3">
    <source>
        <dbReference type="ARBA" id="ARBA00006904"/>
    </source>
</evidence>
<dbReference type="InterPro" id="IPR015424">
    <property type="entry name" value="PyrdxlP-dep_Trfase"/>
</dbReference>
<comment type="pathway">
    <text evidence="2 12 13">Amino-acid biosynthesis; L-serine biosynthesis; L-serine from 3-phospho-D-glycerate: step 2/3.</text>
</comment>
<comment type="catalytic activity">
    <reaction evidence="10 12">
        <text>4-(phosphooxy)-L-threonine + 2-oxoglutarate = (R)-3-hydroxy-2-oxo-4-phosphooxybutanoate + L-glutamate</text>
        <dbReference type="Rhea" id="RHEA:16573"/>
        <dbReference type="ChEBI" id="CHEBI:16810"/>
        <dbReference type="ChEBI" id="CHEBI:29985"/>
        <dbReference type="ChEBI" id="CHEBI:58452"/>
        <dbReference type="ChEBI" id="CHEBI:58538"/>
        <dbReference type="EC" id="2.6.1.52"/>
    </reaction>
</comment>
<dbReference type="EMBL" id="JADKGY010000032">
    <property type="protein sequence ID" value="MBK9984999.1"/>
    <property type="molecule type" value="Genomic_DNA"/>
</dbReference>
<feature type="binding site" evidence="12">
    <location>
        <begin position="76"/>
        <end position="77"/>
    </location>
    <ligand>
        <name>pyridoxal 5'-phosphate</name>
        <dbReference type="ChEBI" id="CHEBI:597326"/>
    </ligand>
</feature>
<keyword evidence="12" id="KW-0963">Cytoplasm</keyword>
<evidence type="ECO:0000256" key="11">
    <source>
        <dbReference type="ARBA" id="ARBA00049007"/>
    </source>
</evidence>
<dbReference type="PIRSF" id="PIRSF000525">
    <property type="entry name" value="SerC"/>
    <property type="match status" value="1"/>
</dbReference>
<evidence type="ECO:0000256" key="10">
    <source>
        <dbReference type="ARBA" id="ARBA00047630"/>
    </source>
</evidence>
<keyword evidence="5 12" id="KW-0028">Amino-acid biosynthesis</keyword>
<evidence type="ECO:0000256" key="2">
    <source>
        <dbReference type="ARBA" id="ARBA00005099"/>
    </source>
</evidence>
<proteinExistence type="inferred from homology"/>
<dbReference type="InterPro" id="IPR022278">
    <property type="entry name" value="Pser_aminoTfrase"/>
</dbReference>
<dbReference type="PANTHER" id="PTHR43247">
    <property type="entry name" value="PHOSPHOSERINE AMINOTRANSFERASE"/>
    <property type="match status" value="1"/>
</dbReference>
<evidence type="ECO:0000313" key="16">
    <source>
        <dbReference type="Proteomes" id="UP000808337"/>
    </source>
</evidence>
<reference evidence="15 16" key="1">
    <citation type="submission" date="2020-10" db="EMBL/GenBank/DDBJ databases">
        <title>Connecting structure to function with the recovery of over 1000 high-quality activated sludge metagenome-assembled genomes encoding full-length rRNA genes using long-read sequencing.</title>
        <authorList>
            <person name="Singleton C.M."/>
            <person name="Petriglieri F."/>
            <person name="Kristensen J.M."/>
            <person name="Kirkegaard R.H."/>
            <person name="Michaelsen T.Y."/>
            <person name="Andersen M.H."/>
            <person name="Karst S.M."/>
            <person name="Dueholm M.S."/>
            <person name="Nielsen P.H."/>
            <person name="Albertsen M."/>
        </authorList>
    </citation>
    <scope>NUCLEOTIDE SEQUENCE [LARGE SCALE GENOMIC DNA]</scope>
    <source>
        <strain evidence="15">Ribe_18-Q3-R11-54_MAXAC.273</strain>
    </source>
</reference>
<comment type="subcellular location">
    <subcellularLocation>
        <location evidence="12">Cytoplasm</location>
    </subcellularLocation>
</comment>
<keyword evidence="6 12" id="KW-0808">Transferase</keyword>
<evidence type="ECO:0000256" key="1">
    <source>
        <dbReference type="ARBA" id="ARBA00004915"/>
    </source>
</evidence>
<feature type="binding site" evidence="12">
    <location>
        <position position="102"/>
    </location>
    <ligand>
        <name>pyridoxal 5'-phosphate</name>
        <dbReference type="ChEBI" id="CHEBI:597326"/>
    </ligand>
</feature>
<evidence type="ECO:0000256" key="5">
    <source>
        <dbReference type="ARBA" id="ARBA00022605"/>
    </source>
</evidence>
<dbReference type="HAMAP" id="MF_00160">
    <property type="entry name" value="SerC_aminotrans_5"/>
    <property type="match status" value="1"/>
</dbReference>
<dbReference type="GO" id="GO:0008615">
    <property type="term" value="P:pyridoxine biosynthetic process"/>
    <property type="evidence" value="ECO:0007669"/>
    <property type="project" value="UniProtKB-UniRule"/>
</dbReference>
<evidence type="ECO:0000256" key="7">
    <source>
        <dbReference type="ARBA" id="ARBA00022898"/>
    </source>
</evidence>
<comment type="cofactor">
    <cofactor evidence="12">
        <name>pyridoxal 5'-phosphate</name>
        <dbReference type="ChEBI" id="CHEBI:597326"/>
    </cofactor>
    <text evidence="12">Binds 1 pyridoxal phosphate per subunit.</text>
</comment>
<dbReference type="GO" id="GO:0030170">
    <property type="term" value="F:pyridoxal phosphate binding"/>
    <property type="evidence" value="ECO:0007669"/>
    <property type="project" value="UniProtKB-UniRule"/>
</dbReference>
<evidence type="ECO:0000256" key="4">
    <source>
        <dbReference type="ARBA" id="ARBA00022576"/>
    </source>
</evidence>
<feature type="binding site" evidence="12">
    <location>
        <position position="42"/>
    </location>
    <ligand>
        <name>L-glutamate</name>
        <dbReference type="ChEBI" id="CHEBI:29985"/>
    </ligand>
</feature>
<accession>A0A9D7XPX6</accession>
<evidence type="ECO:0000256" key="6">
    <source>
        <dbReference type="ARBA" id="ARBA00022679"/>
    </source>
</evidence>
<organism evidence="15 16">
    <name type="scientific">Candidatus Opimibacter skivensis</name>
    <dbReference type="NCBI Taxonomy" id="2982028"/>
    <lineage>
        <taxon>Bacteria</taxon>
        <taxon>Pseudomonadati</taxon>
        <taxon>Bacteroidota</taxon>
        <taxon>Saprospiria</taxon>
        <taxon>Saprospirales</taxon>
        <taxon>Saprospiraceae</taxon>
        <taxon>Candidatus Opimibacter</taxon>
    </lineage>
</organism>
<dbReference type="Gene3D" id="3.40.640.10">
    <property type="entry name" value="Type I PLP-dependent aspartate aminotransferase-like (Major domain)"/>
    <property type="match status" value="1"/>
</dbReference>
<dbReference type="GO" id="GO:0006564">
    <property type="term" value="P:L-serine biosynthetic process"/>
    <property type="evidence" value="ECO:0007669"/>
    <property type="project" value="UniProtKB-UniRule"/>
</dbReference>
<evidence type="ECO:0000256" key="8">
    <source>
        <dbReference type="ARBA" id="ARBA00023096"/>
    </source>
</evidence>
<dbReference type="EC" id="2.6.1.52" evidence="12"/>
<dbReference type="Pfam" id="PF00266">
    <property type="entry name" value="Aminotran_5"/>
    <property type="match status" value="1"/>
</dbReference>
<dbReference type="PANTHER" id="PTHR43247:SF1">
    <property type="entry name" value="PHOSPHOSERINE AMINOTRANSFERASE"/>
    <property type="match status" value="1"/>
</dbReference>
<sequence>MPRIINFSAGPSILPQTVFEQASQAVLNLNNSGLSILEISHRSSYFEPILHEAGQLVRDLLGLTDEFEVLFLSGGASTQFFMTVMNLLPEGQKAAYVDTGVWSSKAINEAKILGSIDVIASSKDANYNYIPKGYKIASDYAYLHLTSNNTIYGTQYQSFPESPIPIVCDMSSDIFSKPIEPHRFGLIYGGAQKNLGPAGVTLVIVRKDMLGKVNKTLPTMLRYETHIQNESMYNTPPVFPIYVSMLTLRWLRDLGGLTAMQKINERKAKYLYDVIDAIPFYLGHSVPEDRSRMNVTFNLEDNSLSKEFQAFCEEAGCDGLKGHKSVGGFRASIYNAMPEEGVKVLAEVMKEFALKHA</sequence>
<feature type="binding site" evidence="12">
    <location>
        <position position="150"/>
    </location>
    <ligand>
        <name>pyridoxal 5'-phosphate</name>
        <dbReference type="ChEBI" id="CHEBI:597326"/>
    </ligand>
</feature>
<comment type="caution">
    <text evidence="12">Lacks conserved residue(s) required for the propagation of feature annotation.</text>
</comment>
<dbReference type="FunFam" id="3.40.640.10:FF:000010">
    <property type="entry name" value="Phosphoserine aminotransferase"/>
    <property type="match status" value="1"/>
</dbReference>
<dbReference type="FunFam" id="3.90.1150.10:FF:000006">
    <property type="entry name" value="Phosphoserine aminotransferase"/>
    <property type="match status" value="1"/>
</dbReference>
<evidence type="ECO:0000256" key="13">
    <source>
        <dbReference type="RuleBase" id="RU004505"/>
    </source>
</evidence>
<dbReference type="GO" id="GO:0004648">
    <property type="term" value="F:O-phospho-L-serine:2-oxoglutarate aminotransferase activity"/>
    <property type="evidence" value="ECO:0007669"/>
    <property type="project" value="UniProtKB-UniRule"/>
</dbReference>
<comment type="caution">
    <text evidence="15">The sequence shown here is derived from an EMBL/GenBank/DDBJ whole genome shotgun (WGS) entry which is preliminary data.</text>
</comment>
<feature type="binding site" evidence="12">
    <location>
        <begin position="234"/>
        <end position="235"/>
    </location>
    <ligand>
        <name>pyridoxal 5'-phosphate</name>
        <dbReference type="ChEBI" id="CHEBI:597326"/>
    </ligand>
</feature>
<dbReference type="NCBIfam" id="TIGR01364">
    <property type="entry name" value="serC_1"/>
    <property type="match status" value="1"/>
</dbReference>
<comment type="similarity">
    <text evidence="3 12">Belongs to the class-V pyridoxal-phosphate-dependent aminotransferase family. SerC subfamily.</text>
</comment>
<dbReference type="InterPro" id="IPR000192">
    <property type="entry name" value="Aminotrans_V_dom"/>
</dbReference>
<evidence type="ECO:0000313" key="15">
    <source>
        <dbReference type="EMBL" id="MBK9984999.1"/>
    </source>
</evidence>
<dbReference type="Gene3D" id="3.90.1150.10">
    <property type="entry name" value="Aspartate Aminotransferase, domain 1"/>
    <property type="match status" value="1"/>
</dbReference>
<dbReference type="InterPro" id="IPR015422">
    <property type="entry name" value="PyrdxlP-dep_Trfase_small"/>
</dbReference>